<evidence type="ECO:0000313" key="1">
    <source>
        <dbReference type="EMBL" id="OCH94462.1"/>
    </source>
</evidence>
<dbReference type="EMBL" id="KV722343">
    <property type="protein sequence ID" value="OCH94462.1"/>
    <property type="molecule type" value="Genomic_DNA"/>
</dbReference>
<protein>
    <submittedName>
        <fullName evidence="1">Uncharacterized protein</fullName>
    </submittedName>
</protein>
<reference evidence="1 2" key="1">
    <citation type="submission" date="2016-07" db="EMBL/GenBank/DDBJ databases">
        <title>Draft genome of the white-rot fungus Obba rivulosa 3A-2.</title>
        <authorList>
            <consortium name="DOE Joint Genome Institute"/>
            <person name="Miettinen O."/>
            <person name="Riley R."/>
            <person name="Acob R."/>
            <person name="Barry K."/>
            <person name="Cullen D."/>
            <person name="De Vries R."/>
            <person name="Hainaut M."/>
            <person name="Hatakka A."/>
            <person name="Henrissat B."/>
            <person name="Hilden K."/>
            <person name="Kuo R."/>
            <person name="Labutti K."/>
            <person name="Lipzen A."/>
            <person name="Makela M.R."/>
            <person name="Sandor L."/>
            <person name="Spatafora J.W."/>
            <person name="Grigoriev I.V."/>
            <person name="Hibbett D.S."/>
        </authorList>
    </citation>
    <scope>NUCLEOTIDE SEQUENCE [LARGE SCALE GENOMIC DNA]</scope>
    <source>
        <strain evidence="1 2">3A-2</strain>
    </source>
</reference>
<gene>
    <name evidence="1" type="ORF">OBBRIDRAFT_121117</name>
</gene>
<dbReference type="AlphaFoldDB" id="A0A8E2J6N1"/>
<name>A0A8E2J6N1_9APHY</name>
<evidence type="ECO:0000313" key="2">
    <source>
        <dbReference type="Proteomes" id="UP000250043"/>
    </source>
</evidence>
<accession>A0A8E2J6N1</accession>
<dbReference type="Proteomes" id="UP000250043">
    <property type="component" value="Unassembled WGS sequence"/>
</dbReference>
<organism evidence="1 2">
    <name type="scientific">Obba rivulosa</name>
    <dbReference type="NCBI Taxonomy" id="1052685"/>
    <lineage>
        <taxon>Eukaryota</taxon>
        <taxon>Fungi</taxon>
        <taxon>Dikarya</taxon>
        <taxon>Basidiomycota</taxon>
        <taxon>Agaricomycotina</taxon>
        <taxon>Agaricomycetes</taxon>
        <taxon>Polyporales</taxon>
        <taxon>Gelatoporiaceae</taxon>
        <taxon>Obba</taxon>
    </lineage>
</organism>
<sequence length="89" mass="10256">MCWRRMPLGDGVVPVVAEKTHCPRRLCGESLCTQLCEMWHRGVPVHLFESDVSSQLAVGLPRGRRRSVLMDEWRDQFFESCVEVGRIAR</sequence>
<keyword evidence="2" id="KW-1185">Reference proteome</keyword>
<proteinExistence type="predicted"/>